<protein>
    <submittedName>
        <fullName evidence="2">Uncharacterized protein</fullName>
    </submittedName>
</protein>
<keyword evidence="3" id="KW-1185">Reference proteome</keyword>
<reference evidence="2 3" key="1">
    <citation type="submission" date="2017-07" db="EMBL/GenBank/DDBJ databases">
        <authorList>
            <person name="Talla V."/>
            <person name="Backstrom N."/>
        </authorList>
    </citation>
    <scope>NUCLEOTIDE SEQUENCE [LARGE SCALE GENOMIC DNA]</scope>
</reference>
<accession>A0A5E4QRZ1</accession>
<proteinExistence type="predicted"/>
<name>A0A5E4QRZ1_9NEOP</name>
<evidence type="ECO:0000256" key="1">
    <source>
        <dbReference type="SAM" id="MobiDB-lite"/>
    </source>
</evidence>
<sequence>MMSRSLQQPAFHHQIMQDPPTGL</sequence>
<gene>
    <name evidence="2" type="ORF">LSINAPIS_LOCUS11300</name>
</gene>
<organism evidence="2 3">
    <name type="scientific">Leptidea sinapis</name>
    <dbReference type="NCBI Taxonomy" id="189913"/>
    <lineage>
        <taxon>Eukaryota</taxon>
        <taxon>Metazoa</taxon>
        <taxon>Ecdysozoa</taxon>
        <taxon>Arthropoda</taxon>
        <taxon>Hexapoda</taxon>
        <taxon>Insecta</taxon>
        <taxon>Pterygota</taxon>
        <taxon>Neoptera</taxon>
        <taxon>Endopterygota</taxon>
        <taxon>Lepidoptera</taxon>
        <taxon>Glossata</taxon>
        <taxon>Ditrysia</taxon>
        <taxon>Papilionoidea</taxon>
        <taxon>Pieridae</taxon>
        <taxon>Dismorphiinae</taxon>
        <taxon>Leptidea</taxon>
    </lineage>
</organism>
<feature type="region of interest" description="Disordered" evidence="1">
    <location>
        <begin position="1"/>
        <end position="23"/>
    </location>
</feature>
<evidence type="ECO:0000313" key="2">
    <source>
        <dbReference type="EMBL" id="VVD00720.1"/>
    </source>
</evidence>
<evidence type="ECO:0000313" key="3">
    <source>
        <dbReference type="Proteomes" id="UP000324832"/>
    </source>
</evidence>
<dbReference type="Proteomes" id="UP000324832">
    <property type="component" value="Unassembled WGS sequence"/>
</dbReference>
<dbReference type="EMBL" id="FZQP02004923">
    <property type="protein sequence ID" value="VVD00720.1"/>
    <property type="molecule type" value="Genomic_DNA"/>
</dbReference>
<dbReference type="AlphaFoldDB" id="A0A5E4QRZ1"/>